<evidence type="ECO:0000313" key="1">
    <source>
        <dbReference type="EMBL" id="RCV29753.1"/>
    </source>
</evidence>
<gene>
    <name evidence="1" type="ORF">SETIT_6G037900v2</name>
</gene>
<dbReference type="AlphaFoldDB" id="A0A368RHZ3"/>
<reference evidence="1" key="1">
    <citation type="journal article" date="2012" name="Nat. Biotechnol.">
        <title>Reference genome sequence of the model plant Setaria.</title>
        <authorList>
            <person name="Bennetzen J.L."/>
            <person name="Schmutz J."/>
            <person name="Wang H."/>
            <person name="Percifield R."/>
            <person name="Hawkins J."/>
            <person name="Pontaroli A.C."/>
            <person name="Estep M."/>
            <person name="Feng L."/>
            <person name="Vaughn J.N."/>
            <person name="Grimwood J."/>
            <person name="Jenkins J."/>
            <person name="Barry K."/>
            <person name="Lindquist E."/>
            <person name="Hellsten U."/>
            <person name="Deshpande S."/>
            <person name="Wang X."/>
            <person name="Wu X."/>
            <person name="Mitros T."/>
            <person name="Triplett J."/>
            <person name="Yang X."/>
            <person name="Ye C.Y."/>
            <person name="Mauro-Herrera M."/>
            <person name="Wang L."/>
            <person name="Li P."/>
            <person name="Sharma M."/>
            <person name="Sharma R."/>
            <person name="Ronald P.C."/>
            <person name="Panaud O."/>
            <person name="Kellogg E.A."/>
            <person name="Brutnell T.P."/>
            <person name="Doust A.N."/>
            <person name="Tuskan G.A."/>
            <person name="Rokhsar D."/>
            <person name="Devos K.M."/>
        </authorList>
    </citation>
    <scope>NUCLEOTIDE SEQUENCE [LARGE SCALE GENOMIC DNA]</scope>
    <source>
        <strain evidence="1">Yugu1</strain>
    </source>
</reference>
<name>A0A368RHZ3_SETIT</name>
<accession>A0A368RHZ3</accession>
<sequence>MMAIVTTQMMNNWRKGLPRNWDKRTWMEMKPGRV</sequence>
<reference evidence="1" key="2">
    <citation type="submission" date="2015-07" db="EMBL/GenBank/DDBJ databases">
        <authorList>
            <person name="Noorani M."/>
        </authorList>
    </citation>
    <scope>NUCLEOTIDE SEQUENCE</scope>
    <source>
        <strain evidence="1">Yugu1</strain>
    </source>
</reference>
<dbReference type="EMBL" id="CM003533">
    <property type="protein sequence ID" value="RCV29753.1"/>
    <property type="molecule type" value="Genomic_DNA"/>
</dbReference>
<protein>
    <submittedName>
        <fullName evidence="1">Uncharacterized protein</fullName>
    </submittedName>
</protein>
<organism evidence="1">
    <name type="scientific">Setaria italica</name>
    <name type="common">Foxtail millet</name>
    <name type="synonym">Panicum italicum</name>
    <dbReference type="NCBI Taxonomy" id="4555"/>
    <lineage>
        <taxon>Eukaryota</taxon>
        <taxon>Viridiplantae</taxon>
        <taxon>Streptophyta</taxon>
        <taxon>Embryophyta</taxon>
        <taxon>Tracheophyta</taxon>
        <taxon>Spermatophyta</taxon>
        <taxon>Magnoliopsida</taxon>
        <taxon>Liliopsida</taxon>
        <taxon>Poales</taxon>
        <taxon>Poaceae</taxon>
        <taxon>PACMAD clade</taxon>
        <taxon>Panicoideae</taxon>
        <taxon>Panicodae</taxon>
        <taxon>Paniceae</taxon>
        <taxon>Cenchrinae</taxon>
        <taxon>Setaria</taxon>
    </lineage>
</organism>
<proteinExistence type="predicted"/>